<dbReference type="PROSITE" id="PS50931">
    <property type="entry name" value="HTH_LYSR"/>
    <property type="match status" value="1"/>
</dbReference>
<dbReference type="InterPro" id="IPR036388">
    <property type="entry name" value="WH-like_DNA-bd_sf"/>
</dbReference>
<sequence length="306" mass="34185">MPDDPLLSRLDLNLLVSLDALLTERNVTRAAERLHMSQPSLSAALARLRVHFDDPLLARRGNTYELTPLATRLVEHTAIALSTVRRVFESQSRWDASESTREFTVYGSDYALALIGPAVSRMTSEQAPGVRLRFVPTTSRAIEDVTARLASVDGLLLPHGVVTDRPSMDLWRDDWVILAAEDNPVVEEAPTLATLSAMPWVFTYQTRVSFTAVGRQLEQLGLHPRLEAIVESFTLLHLFVANTDRLALVQRRLAPLLTAMGGVRVCELPFEATPLIEALWWHPAHDNDPEHVWMRGIFRAAAEQMG</sequence>
<dbReference type="Gene3D" id="1.10.10.10">
    <property type="entry name" value="Winged helix-like DNA-binding domain superfamily/Winged helix DNA-binding domain"/>
    <property type="match status" value="1"/>
</dbReference>
<keyword evidence="3" id="KW-0238">DNA-binding</keyword>
<gene>
    <name evidence="6" type="ORF">F6B40_14170</name>
</gene>
<dbReference type="CDD" id="cd08417">
    <property type="entry name" value="PBP2_Nitroaromatics_like"/>
    <property type="match status" value="1"/>
</dbReference>
<evidence type="ECO:0000256" key="3">
    <source>
        <dbReference type="ARBA" id="ARBA00023125"/>
    </source>
</evidence>
<dbReference type="GO" id="GO:0003700">
    <property type="term" value="F:DNA-binding transcription factor activity"/>
    <property type="evidence" value="ECO:0007669"/>
    <property type="project" value="InterPro"/>
</dbReference>
<dbReference type="PANTHER" id="PTHR30118:SF15">
    <property type="entry name" value="TRANSCRIPTIONAL REGULATORY PROTEIN"/>
    <property type="match status" value="1"/>
</dbReference>
<feature type="domain" description="HTH lysR-type" evidence="5">
    <location>
        <begin position="10"/>
        <end position="67"/>
    </location>
</feature>
<dbReference type="GO" id="GO:0003677">
    <property type="term" value="F:DNA binding"/>
    <property type="evidence" value="ECO:0007669"/>
    <property type="project" value="UniProtKB-KW"/>
</dbReference>
<dbReference type="InterPro" id="IPR005119">
    <property type="entry name" value="LysR_subst-bd"/>
</dbReference>
<name>A0A5N0T799_9MICO</name>
<keyword evidence="4" id="KW-0804">Transcription</keyword>
<dbReference type="Pfam" id="PF00126">
    <property type="entry name" value="HTH_1"/>
    <property type="match status" value="1"/>
</dbReference>
<dbReference type="InterPro" id="IPR037402">
    <property type="entry name" value="YidZ_PBP2"/>
</dbReference>
<dbReference type="Gene3D" id="3.40.190.10">
    <property type="entry name" value="Periplasmic binding protein-like II"/>
    <property type="match status" value="2"/>
</dbReference>
<dbReference type="InterPro" id="IPR050389">
    <property type="entry name" value="LysR-type_TF"/>
</dbReference>
<organism evidence="6 7">
    <name type="scientific">Microbacterium caowuchunii</name>
    <dbReference type="NCBI Taxonomy" id="2614638"/>
    <lineage>
        <taxon>Bacteria</taxon>
        <taxon>Bacillati</taxon>
        <taxon>Actinomycetota</taxon>
        <taxon>Actinomycetes</taxon>
        <taxon>Micrococcales</taxon>
        <taxon>Microbacteriaceae</taxon>
        <taxon>Microbacterium</taxon>
    </lineage>
</organism>
<evidence type="ECO:0000256" key="1">
    <source>
        <dbReference type="ARBA" id="ARBA00009437"/>
    </source>
</evidence>
<accession>A0A5N0T799</accession>
<dbReference type="SUPFAM" id="SSF46785">
    <property type="entry name" value="Winged helix' DNA-binding domain"/>
    <property type="match status" value="1"/>
</dbReference>
<dbReference type="Proteomes" id="UP000326838">
    <property type="component" value="Unassembled WGS sequence"/>
</dbReference>
<keyword evidence="2" id="KW-0805">Transcription regulation</keyword>
<dbReference type="SUPFAM" id="SSF53850">
    <property type="entry name" value="Periplasmic binding protein-like II"/>
    <property type="match status" value="1"/>
</dbReference>
<evidence type="ECO:0000256" key="4">
    <source>
        <dbReference type="ARBA" id="ARBA00023163"/>
    </source>
</evidence>
<protein>
    <submittedName>
        <fullName evidence="6">LysR family transcriptional regulator</fullName>
    </submittedName>
</protein>
<evidence type="ECO:0000256" key="2">
    <source>
        <dbReference type="ARBA" id="ARBA00023015"/>
    </source>
</evidence>
<dbReference type="Pfam" id="PF03466">
    <property type="entry name" value="LysR_substrate"/>
    <property type="match status" value="1"/>
</dbReference>
<reference evidence="7" key="1">
    <citation type="submission" date="2019-09" db="EMBL/GenBank/DDBJ databases">
        <title>Mumia zhuanghuii sp. nov. isolated from the intestinal contents of plateau pika (Ochotona curzoniae) in the Qinghai-Tibet plateau of China.</title>
        <authorList>
            <person name="Tian Z."/>
        </authorList>
    </citation>
    <scope>NUCLEOTIDE SEQUENCE [LARGE SCALE GENOMIC DNA]</scope>
    <source>
        <strain evidence="7">L-033</strain>
    </source>
</reference>
<proteinExistence type="inferred from homology"/>
<dbReference type="RefSeq" id="WP_150895174.1">
    <property type="nucleotide sequence ID" value="NZ_VYUY01000020.1"/>
</dbReference>
<evidence type="ECO:0000313" key="6">
    <source>
        <dbReference type="EMBL" id="KAA9130374.1"/>
    </source>
</evidence>
<dbReference type="PRINTS" id="PR00039">
    <property type="entry name" value="HTHLYSR"/>
</dbReference>
<evidence type="ECO:0000259" key="5">
    <source>
        <dbReference type="PROSITE" id="PS50931"/>
    </source>
</evidence>
<dbReference type="AlphaFoldDB" id="A0A5N0T799"/>
<keyword evidence="7" id="KW-1185">Reference proteome</keyword>
<dbReference type="InterPro" id="IPR036390">
    <property type="entry name" value="WH_DNA-bd_sf"/>
</dbReference>
<dbReference type="InterPro" id="IPR000847">
    <property type="entry name" value="LysR_HTH_N"/>
</dbReference>
<comment type="similarity">
    <text evidence="1">Belongs to the LysR transcriptional regulatory family.</text>
</comment>
<dbReference type="EMBL" id="VYUY01000020">
    <property type="protein sequence ID" value="KAA9130374.1"/>
    <property type="molecule type" value="Genomic_DNA"/>
</dbReference>
<comment type="caution">
    <text evidence="6">The sequence shown here is derived from an EMBL/GenBank/DDBJ whole genome shotgun (WGS) entry which is preliminary data.</text>
</comment>
<dbReference type="PANTHER" id="PTHR30118">
    <property type="entry name" value="HTH-TYPE TRANSCRIPTIONAL REGULATOR LEUO-RELATED"/>
    <property type="match status" value="1"/>
</dbReference>
<evidence type="ECO:0000313" key="7">
    <source>
        <dbReference type="Proteomes" id="UP000326838"/>
    </source>
</evidence>